<organism evidence="3 4">
    <name type="scientific">Eiseniibacteriota bacterium</name>
    <dbReference type="NCBI Taxonomy" id="2212470"/>
    <lineage>
        <taxon>Bacteria</taxon>
        <taxon>Candidatus Eiseniibacteriota</taxon>
    </lineage>
</organism>
<name>A0A538TK68_UNCEI</name>
<feature type="chain" id="PRO_5022218242" description="SH3 domain-containing protein" evidence="2">
    <location>
        <begin position="28"/>
        <end position="258"/>
    </location>
</feature>
<keyword evidence="1" id="KW-1133">Transmembrane helix</keyword>
<protein>
    <recommendedName>
        <fullName evidence="5">SH3 domain-containing protein</fullName>
    </recommendedName>
</protein>
<dbReference type="Proteomes" id="UP000317691">
    <property type="component" value="Unassembled WGS sequence"/>
</dbReference>
<feature type="transmembrane region" description="Helical" evidence="1">
    <location>
        <begin position="128"/>
        <end position="145"/>
    </location>
</feature>
<gene>
    <name evidence="3" type="ORF">E6K79_08445</name>
</gene>
<dbReference type="AlphaFoldDB" id="A0A538TK68"/>
<evidence type="ECO:0000313" key="4">
    <source>
        <dbReference type="Proteomes" id="UP000317691"/>
    </source>
</evidence>
<dbReference type="EMBL" id="VBOZ01000028">
    <property type="protein sequence ID" value="TMQ64008.1"/>
    <property type="molecule type" value="Genomic_DNA"/>
</dbReference>
<proteinExistence type="predicted"/>
<evidence type="ECO:0000256" key="1">
    <source>
        <dbReference type="SAM" id="Phobius"/>
    </source>
</evidence>
<reference evidence="3 4" key="1">
    <citation type="journal article" date="2019" name="Nat. Microbiol.">
        <title>Mediterranean grassland soil C-N compound turnover is dependent on rainfall and depth, and is mediated by genomically divergent microorganisms.</title>
        <authorList>
            <person name="Diamond S."/>
            <person name="Andeer P.F."/>
            <person name="Li Z."/>
            <person name="Crits-Christoph A."/>
            <person name="Burstein D."/>
            <person name="Anantharaman K."/>
            <person name="Lane K.R."/>
            <person name="Thomas B.C."/>
            <person name="Pan C."/>
            <person name="Northen T.R."/>
            <person name="Banfield J.F."/>
        </authorList>
    </citation>
    <scope>NUCLEOTIDE SEQUENCE [LARGE SCALE GENOMIC DNA]</scope>
    <source>
        <strain evidence="3">WS_9</strain>
    </source>
</reference>
<keyword evidence="1" id="KW-0812">Transmembrane</keyword>
<feature type="signal peptide" evidence="2">
    <location>
        <begin position="1"/>
        <end position="27"/>
    </location>
</feature>
<evidence type="ECO:0000313" key="3">
    <source>
        <dbReference type="EMBL" id="TMQ64008.1"/>
    </source>
</evidence>
<comment type="caution">
    <text evidence="3">The sequence shown here is derived from an EMBL/GenBank/DDBJ whole genome shotgun (WGS) entry which is preliminary data.</text>
</comment>
<evidence type="ECO:0008006" key="5">
    <source>
        <dbReference type="Google" id="ProtNLM"/>
    </source>
</evidence>
<keyword evidence="1" id="KW-0472">Membrane</keyword>
<keyword evidence="2" id="KW-0732">Signal</keyword>
<evidence type="ECO:0000256" key="2">
    <source>
        <dbReference type="SAM" id="SignalP"/>
    </source>
</evidence>
<accession>A0A538TK68</accession>
<sequence>MMRREMVALALLTAVAAVPLRFGPSVAAAPRATAPAVAAVDVAADSLAHGHDVADATTLYNAGTVALERSAYGPSITFFLAAARLEPRAPDVRANLAGALAAAAHAAGDDEHPDDATDRPFPIAPDEGWWIAAGLLAVGACFGIARAVRVLPRSARWIGDGAMIAGIVLSTWLQYAAWEERAHPVAVVIAPTLSVERGPDEPSRPAVLLAAGERVRLGEVRGGQVEVRLGANRIGWAAREGLWRVADATRYTPKFQPR</sequence>